<organism evidence="1 2">
    <name type="scientific">Romanomermis culicivorax</name>
    <name type="common">Nematode worm</name>
    <dbReference type="NCBI Taxonomy" id="13658"/>
    <lineage>
        <taxon>Eukaryota</taxon>
        <taxon>Metazoa</taxon>
        <taxon>Ecdysozoa</taxon>
        <taxon>Nematoda</taxon>
        <taxon>Enoplea</taxon>
        <taxon>Dorylaimia</taxon>
        <taxon>Mermithida</taxon>
        <taxon>Mermithoidea</taxon>
        <taxon>Mermithidae</taxon>
        <taxon>Romanomermis</taxon>
    </lineage>
</organism>
<protein>
    <submittedName>
        <fullName evidence="2">Uncharacterized protein</fullName>
    </submittedName>
</protein>
<reference evidence="2" key="1">
    <citation type="submission" date="2022-11" db="UniProtKB">
        <authorList>
            <consortium name="WormBaseParasite"/>
        </authorList>
    </citation>
    <scope>IDENTIFICATION</scope>
</reference>
<evidence type="ECO:0000313" key="1">
    <source>
        <dbReference type="Proteomes" id="UP000887565"/>
    </source>
</evidence>
<dbReference type="WBParaSite" id="nRc.2.0.1.t38195-RA">
    <property type="protein sequence ID" value="nRc.2.0.1.t38195-RA"/>
    <property type="gene ID" value="nRc.2.0.1.g38195"/>
</dbReference>
<proteinExistence type="predicted"/>
<evidence type="ECO:0000313" key="2">
    <source>
        <dbReference type="WBParaSite" id="nRc.2.0.1.t38195-RA"/>
    </source>
</evidence>
<dbReference type="AlphaFoldDB" id="A0A915KIG7"/>
<keyword evidence="1" id="KW-1185">Reference proteome</keyword>
<dbReference type="Proteomes" id="UP000887565">
    <property type="component" value="Unplaced"/>
</dbReference>
<name>A0A915KIG7_ROMCU</name>
<accession>A0A915KIG7</accession>
<sequence>MLEPGKNRIFKKDKTTSMEFRLYLSKLSKSRTLFEAWKTAETLFVRKFEQLAWPKFPYINTNSTHYWLASCLFCYNQNYCRIFFTENITPLLICLIEESAHRGKTRANY</sequence>